<evidence type="ECO:0000256" key="6">
    <source>
        <dbReference type="ARBA" id="ARBA00022989"/>
    </source>
</evidence>
<dbReference type="PANTHER" id="PTHR34979">
    <property type="entry name" value="INNER MEMBRANE PROTEIN YGAZ"/>
    <property type="match status" value="1"/>
</dbReference>
<evidence type="ECO:0000313" key="9">
    <source>
        <dbReference type="EMBL" id="GAA4003864.1"/>
    </source>
</evidence>
<keyword evidence="4" id="KW-1003">Cell membrane</keyword>
<evidence type="ECO:0000256" key="8">
    <source>
        <dbReference type="SAM" id="Phobius"/>
    </source>
</evidence>
<evidence type="ECO:0000256" key="7">
    <source>
        <dbReference type="ARBA" id="ARBA00023136"/>
    </source>
</evidence>
<feature type="transmembrane region" description="Helical" evidence="8">
    <location>
        <begin position="143"/>
        <end position="176"/>
    </location>
</feature>
<evidence type="ECO:0000313" key="10">
    <source>
        <dbReference type="Proteomes" id="UP001501627"/>
    </source>
</evidence>
<evidence type="ECO:0000256" key="2">
    <source>
        <dbReference type="ARBA" id="ARBA00010735"/>
    </source>
</evidence>
<name>A0ABP7RY48_9BURK</name>
<reference evidence="10" key="1">
    <citation type="journal article" date="2019" name="Int. J. Syst. Evol. Microbiol.">
        <title>The Global Catalogue of Microorganisms (GCM) 10K type strain sequencing project: providing services to taxonomists for standard genome sequencing and annotation.</title>
        <authorList>
            <consortium name="The Broad Institute Genomics Platform"/>
            <consortium name="The Broad Institute Genome Sequencing Center for Infectious Disease"/>
            <person name="Wu L."/>
            <person name="Ma J."/>
        </authorList>
    </citation>
    <scope>NUCLEOTIDE SEQUENCE [LARGE SCALE GENOMIC DNA]</scope>
    <source>
        <strain evidence="10">JCM 17561</strain>
    </source>
</reference>
<comment type="similarity">
    <text evidence="2">Belongs to the AzlC family.</text>
</comment>
<dbReference type="Pfam" id="PF03591">
    <property type="entry name" value="AzlC"/>
    <property type="match status" value="1"/>
</dbReference>
<protein>
    <recommendedName>
        <fullName evidence="11">Branched-chain amino acid ABC transporter permease</fullName>
    </recommendedName>
</protein>
<evidence type="ECO:0000256" key="3">
    <source>
        <dbReference type="ARBA" id="ARBA00022448"/>
    </source>
</evidence>
<organism evidence="9 10">
    <name type="scientific">Comamonas faecalis</name>
    <dbReference type="NCBI Taxonomy" id="1387849"/>
    <lineage>
        <taxon>Bacteria</taxon>
        <taxon>Pseudomonadati</taxon>
        <taxon>Pseudomonadota</taxon>
        <taxon>Betaproteobacteria</taxon>
        <taxon>Burkholderiales</taxon>
        <taxon>Comamonadaceae</taxon>
        <taxon>Comamonas</taxon>
    </lineage>
</organism>
<accession>A0ABP7RY48</accession>
<dbReference type="PANTHER" id="PTHR34979:SF1">
    <property type="entry name" value="INNER MEMBRANE PROTEIN YGAZ"/>
    <property type="match status" value="1"/>
</dbReference>
<keyword evidence="7 8" id="KW-0472">Membrane</keyword>
<comment type="caution">
    <text evidence="9">The sequence shown here is derived from an EMBL/GenBank/DDBJ whole genome shotgun (WGS) entry which is preliminary data.</text>
</comment>
<evidence type="ECO:0008006" key="11">
    <source>
        <dbReference type="Google" id="ProtNLM"/>
    </source>
</evidence>
<keyword evidence="6 8" id="KW-1133">Transmembrane helix</keyword>
<keyword evidence="5 8" id="KW-0812">Transmembrane</keyword>
<evidence type="ECO:0000256" key="1">
    <source>
        <dbReference type="ARBA" id="ARBA00004651"/>
    </source>
</evidence>
<proteinExistence type="inferred from homology"/>
<sequence length="237" mass="25159">MQACSQSNRHHPAQLSALSLSIPVAMGYVPLGSVFGFLLVQAGAAWWLAPLMSIFVFAGSAQFMAVPLLAAGAPLGTLALATFIINLRHVFYGLSLLHRLPQGRCARAYLVWTLTDENYSLFTTLPGGTPAAQMLRIGALNHFWWVLGTLIGALIGAQVSHALAGIDFSLAALFAVLTVEQWRASKQFTPIAIALAAYALACWLVPGQALLASIALSLLAGAAIVRRKRPNPTQEAA</sequence>
<comment type="subcellular location">
    <subcellularLocation>
        <location evidence="1">Cell membrane</location>
        <topology evidence="1">Multi-pass membrane protein</topology>
    </subcellularLocation>
</comment>
<feature type="transmembrane region" description="Helical" evidence="8">
    <location>
        <begin position="75"/>
        <end position="97"/>
    </location>
</feature>
<dbReference type="Proteomes" id="UP001501627">
    <property type="component" value="Unassembled WGS sequence"/>
</dbReference>
<dbReference type="InterPro" id="IPR011606">
    <property type="entry name" value="Brnchd-chn_aa_trnsp_permease"/>
</dbReference>
<keyword evidence="10" id="KW-1185">Reference proteome</keyword>
<dbReference type="RefSeq" id="WP_103046287.1">
    <property type="nucleotide sequence ID" value="NZ_BAABBP010000036.1"/>
</dbReference>
<feature type="transmembrane region" description="Helical" evidence="8">
    <location>
        <begin position="47"/>
        <end position="69"/>
    </location>
</feature>
<dbReference type="EMBL" id="BAABBP010000036">
    <property type="protein sequence ID" value="GAA4003864.1"/>
    <property type="molecule type" value="Genomic_DNA"/>
</dbReference>
<gene>
    <name evidence="9" type="ORF">GCM10022279_29710</name>
</gene>
<evidence type="ECO:0000256" key="5">
    <source>
        <dbReference type="ARBA" id="ARBA00022692"/>
    </source>
</evidence>
<evidence type="ECO:0000256" key="4">
    <source>
        <dbReference type="ARBA" id="ARBA00022475"/>
    </source>
</evidence>
<keyword evidence="3" id="KW-0813">Transport</keyword>
<feature type="transmembrane region" description="Helical" evidence="8">
    <location>
        <begin position="196"/>
        <end position="225"/>
    </location>
</feature>
<feature type="transmembrane region" description="Helical" evidence="8">
    <location>
        <begin position="20"/>
        <end position="40"/>
    </location>
</feature>